<feature type="transmembrane region" description="Helical" evidence="12">
    <location>
        <begin position="315"/>
        <end position="333"/>
    </location>
</feature>
<dbReference type="GO" id="GO:0044038">
    <property type="term" value="P:cell wall macromolecule biosynthetic process"/>
    <property type="evidence" value="ECO:0007669"/>
    <property type="project" value="TreeGrafter"/>
</dbReference>
<comment type="catalytic activity">
    <reaction evidence="12">
        <text>di-trans,octa-cis-undecaprenyl phosphate + UDP-N-acetyl-alpha-D-glucosamine = N-acetyl-alpha-D-glucosaminyl-di-trans,octa-cis-undecaprenyl diphosphate + UMP</text>
        <dbReference type="Rhea" id="RHEA:28090"/>
        <dbReference type="ChEBI" id="CHEBI:57705"/>
        <dbReference type="ChEBI" id="CHEBI:57865"/>
        <dbReference type="ChEBI" id="CHEBI:60392"/>
        <dbReference type="ChEBI" id="CHEBI:62959"/>
        <dbReference type="EC" id="2.7.8.33"/>
    </reaction>
</comment>
<keyword evidence="13" id="KW-0479">Metal-binding</keyword>
<evidence type="ECO:0000313" key="15">
    <source>
        <dbReference type="Proteomes" id="UP000036426"/>
    </source>
</evidence>
<feature type="binding site" evidence="13">
    <location>
        <position position="147"/>
    </location>
    <ligand>
        <name>Mg(2+)</name>
        <dbReference type="ChEBI" id="CHEBI:18420"/>
    </ligand>
</feature>
<comment type="pathway">
    <text evidence="12">Bacterial outer membrane biogenesis; LPS O-antigen biosynthesis.</text>
</comment>
<reference evidence="14 15" key="1">
    <citation type="submission" date="2015-05" db="EMBL/GenBank/DDBJ databases">
        <title>Photobacterium galathea sp. nov.</title>
        <authorList>
            <person name="Machado H."/>
            <person name="Gram L."/>
        </authorList>
    </citation>
    <scope>NUCLEOTIDE SEQUENCE [LARGE SCALE GENOMIC DNA]</scope>
    <source>
        <strain evidence="14 15">DSM 25995</strain>
    </source>
</reference>
<evidence type="ECO:0000256" key="12">
    <source>
        <dbReference type="HAMAP-Rule" id="MF_02030"/>
    </source>
</evidence>
<dbReference type="OrthoDB" id="9783652at2"/>
<keyword evidence="4 12" id="KW-0328">Glycosyltransferase</keyword>
<dbReference type="RefSeq" id="WP_047876272.1">
    <property type="nucleotide sequence ID" value="NZ_BMYC01000002.1"/>
</dbReference>
<accession>A0A0J1GGP8</accession>
<evidence type="ECO:0000256" key="9">
    <source>
        <dbReference type="ARBA" id="ARBA00022989"/>
    </source>
</evidence>
<dbReference type="PATRIC" id="fig|754436.4.peg.4280"/>
<dbReference type="EC" id="2.7.8.33" evidence="12"/>
<feature type="transmembrane region" description="Helical" evidence="12">
    <location>
        <begin position="282"/>
        <end position="303"/>
    </location>
</feature>
<keyword evidence="3 12" id="KW-0997">Cell inner membrane</keyword>
<feature type="transmembrane region" description="Helical" evidence="12">
    <location>
        <begin position="95"/>
        <end position="113"/>
    </location>
</feature>
<evidence type="ECO:0000256" key="1">
    <source>
        <dbReference type="ARBA" id="ARBA00004651"/>
    </source>
</evidence>
<dbReference type="PANTHER" id="PTHR22926:SF3">
    <property type="entry name" value="UNDECAPRENYL-PHOSPHATE ALPHA-N-ACETYLGLUCOSAMINYL 1-PHOSPHATE TRANSFERASE"/>
    <property type="match status" value="1"/>
</dbReference>
<evidence type="ECO:0000256" key="6">
    <source>
        <dbReference type="ARBA" id="ARBA00022692"/>
    </source>
</evidence>
<proteinExistence type="inferred from homology"/>
<protein>
    <recommendedName>
        <fullName evidence="12">Undecaprenyl-phosphate alpha-N-acetylglucosaminyl 1-phosphate transferase</fullName>
        <ecNumber evidence="12">2.7.8.33</ecNumber>
    </recommendedName>
    <alternativeName>
        <fullName evidence="12">UDP-GlcNAc:undecaprenyl-phosphate GlcNAc-1-phosphate transferase</fullName>
    </alternativeName>
    <alternativeName>
        <fullName evidence="12">Undecaprenyl-phosphate GlcNAc-1-phosphate transferase</fullName>
    </alternativeName>
</protein>
<comment type="caution">
    <text evidence="14">The sequence shown here is derived from an EMBL/GenBank/DDBJ whole genome shotgun (WGS) entry which is preliminary data.</text>
</comment>
<dbReference type="Pfam" id="PF00953">
    <property type="entry name" value="Glycos_transf_4"/>
    <property type="match status" value="1"/>
</dbReference>
<dbReference type="GO" id="GO:0036380">
    <property type="term" value="F:UDP-N-acetylglucosamine-undecaprenyl-phosphate N-acetylglucosaminephosphotransferase activity"/>
    <property type="evidence" value="ECO:0007669"/>
    <property type="project" value="UniProtKB-UniRule"/>
</dbReference>
<dbReference type="GO" id="GO:0000287">
    <property type="term" value="F:magnesium ion binding"/>
    <property type="evidence" value="ECO:0007669"/>
    <property type="project" value="InterPro"/>
</dbReference>
<dbReference type="GO" id="GO:0030145">
    <property type="term" value="F:manganese ion binding"/>
    <property type="evidence" value="ECO:0007669"/>
    <property type="project" value="InterPro"/>
</dbReference>
<dbReference type="EMBL" id="LDOV01000041">
    <property type="protein sequence ID" value="KLU98889.1"/>
    <property type="molecule type" value="Genomic_DNA"/>
</dbReference>
<evidence type="ECO:0000256" key="4">
    <source>
        <dbReference type="ARBA" id="ARBA00022676"/>
    </source>
</evidence>
<evidence type="ECO:0000256" key="8">
    <source>
        <dbReference type="ARBA" id="ARBA00022985"/>
    </source>
</evidence>
<keyword evidence="15" id="KW-1185">Reference proteome</keyword>
<keyword evidence="6 12" id="KW-0812">Transmembrane</keyword>
<dbReference type="UniPathway" id="UPA00281"/>
<feature type="transmembrane region" description="Helical" evidence="12">
    <location>
        <begin position="6"/>
        <end position="23"/>
    </location>
</feature>
<comment type="cofactor">
    <cofactor evidence="12 13">
        <name>Mg(2+)</name>
        <dbReference type="ChEBI" id="CHEBI:18420"/>
    </cofactor>
</comment>
<dbReference type="HAMAP" id="MF_02030">
    <property type="entry name" value="WecA_Gammaproteo"/>
    <property type="match status" value="1"/>
</dbReference>
<dbReference type="GO" id="GO:0016757">
    <property type="term" value="F:glycosyltransferase activity"/>
    <property type="evidence" value="ECO:0007669"/>
    <property type="project" value="UniProtKB-KW"/>
</dbReference>
<dbReference type="GO" id="GO:0009276">
    <property type="term" value="C:Gram-negative-bacterium-type cell wall"/>
    <property type="evidence" value="ECO:0007669"/>
    <property type="project" value="InterPro"/>
</dbReference>
<evidence type="ECO:0000256" key="11">
    <source>
        <dbReference type="ARBA" id="ARBA00023211"/>
    </source>
</evidence>
<feature type="transmembrane region" description="Helical" evidence="12">
    <location>
        <begin position="242"/>
        <end position="261"/>
    </location>
</feature>
<feature type="transmembrane region" description="Helical" evidence="12">
    <location>
        <begin position="125"/>
        <end position="143"/>
    </location>
</feature>
<keyword evidence="9 12" id="KW-1133">Transmembrane helix</keyword>
<comment type="similarity">
    <text evidence="12">Belongs to the glycosyltransferase 4 family. WecA subfamily.</text>
</comment>
<dbReference type="GO" id="GO:0005886">
    <property type="term" value="C:plasma membrane"/>
    <property type="evidence" value="ECO:0007669"/>
    <property type="project" value="UniProtKB-SubCell"/>
</dbReference>
<keyword evidence="7 12" id="KW-0460">Magnesium</keyword>
<keyword evidence="11 12" id="KW-0464">Manganese</keyword>
<feature type="transmembrane region" description="Helical" evidence="12">
    <location>
        <begin position="212"/>
        <end position="230"/>
    </location>
</feature>
<feature type="transmembrane region" description="Helical" evidence="12">
    <location>
        <begin position="179"/>
        <end position="200"/>
    </location>
</feature>
<dbReference type="GO" id="GO:0009243">
    <property type="term" value="P:O antigen biosynthetic process"/>
    <property type="evidence" value="ECO:0007669"/>
    <property type="project" value="UniProtKB-UniRule"/>
</dbReference>
<dbReference type="InterPro" id="IPR012750">
    <property type="entry name" value="ECA_WecA-rel"/>
</dbReference>
<feature type="binding site" evidence="13">
    <location>
        <position position="211"/>
    </location>
    <ligand>
        <name>Mg(2+)</name>
        <dbReference type="ChEBI" id="CHEBI:18420"/>
    </ligand>
</feature>
<keyword evidence="8 12" id="KW-0448">Lipopolysaccharide biosynthesis</keyword>
<dbReference type="PANTHER" id="PTHR22926">
    <property type="entry name" value="PHOSPHO-N-ACETYLMURAMOYL-PENTAPEPTIDE-TRANSFERASE"/>
    <property type="match status" value="1"/>
</dbReference>
<keyword evidence="2 12" id="KW-1003">Cell membrane</keyword>
<comment type="subcellular location">
    <subcellularLocation>
        <location evidence="12">Cell inner membrane</location>
        <topology evidence="12">Multi-pass membrane protein</topology>
    </subcellularLocation>
    <subcellularLocation>
        <location evidence="1">Cell membrane</location>
        <topology evidence="1">Multi-pass membrane protein</topology>
    </subcellularLocation>
</comment>
<organism evidence="14 15">
    <name type="scientific">Photobacterium aphoticum</name>
    <dbReference type="NCBI Taxonomy" id="754436"/>
    <lineage>
        <taxon>Bacteria</taxon>
        <taxon>Pseudomonadati</taxon>
        <taxon>Pseudomonadota</taxon>
        <taxon>Gammaproteobacteria</taxon>
        <taxon>Vibrionales</taxon>
        <taxon>Vibrionaceae</taxon>
        <taxon>Photobacterium</taxon>
    </lineage>
</organism>
<comment type="function">
    <text evidence="12">Catalyzes the transfer of the GlcNAc-1-phosphate moiety from UDP-GlcNAc onto the carrier lipid undecaprenyl phosphate (C55-P), yielding GlcNAc-pyrophosphoryl-undecaprenyl (GlcNAc-PP-C55).</text>
</comment>
<dbReference type="NCBIfam" id="TIGR02380">
    <property type="entry name" value="ECA_wecA"/>
    <property type="match status" value="1"/>
</dbReference>
<evidence type="ECO:0000256" key="10">
    <source>
        <dbReference type="ARBA" id="ARBA00023136"/>
    </source>
</evidence>
<evidence type="ECO:0000313" key="14">
    <source>
        <dbReference type="EMBL" id="KLU98889.1"/>
    </source>
</evidence>
<feature type="transmembrane region" description="Helical" evidence="12">
    <location>
        <begin position="44"/>
        <end position="60"/>
    </location>
</feature>
<dbReference type="CDD" id="cd06853">
    <property type="entry name" value="GT_WecA_like"/>
    <property type="match status" value="1"/>
</dbReference>
<keyword evidence="5 12" id="KW-0808">Transferase</keyword>
<feature type="transmembrane region" description="Helical" evidence="12">
    <location>
        <begin position="66"/>
        <end position="83"/>
    </location>
</feature>
<name>A0A0J1GGP8_9GAMM</name>
<dbReference type="GO" id="GO:0071555">
    <property type="term" value="P:cell wall organization"/>
    <property type="evidence" value="ECO:0007669"/>
    <property type="project" value="TreeGrafter"/>
</dbReference>
<dbReference type="AlphaFoldDB" id="A0A0J1GGP8"/>
<evidence type="ECO:0000256" key="5">
    <source>
        <dbReference type="ARBA" id="ARBA00022679"/>
    </source>
</evidence>
<dbReference type="InterPro" id="IPR000715">
    <property type="entry name" value="Glycosyl_transferase_4"/>
</dbReference>
<gene>
    <name evidence="12" type="primary">wecA</name>
    <name evidence="14" type="ORF">ABT58_20320</name>
</gene>
<evidence type="ECO:0000256" key="13">
    <source>
        <dbReference type="PIRSR" id="PIRSR600715-1"/>
    </source>
</evidence>
<sequence>MVIDLFFVFFSSLTALFLLRKLAKRIGLVDIPNNRKCHMVPTPLVGGIAVWLTLTQYFYYKNLFEHTDLFLLCISLLTLIGALDDKFEIRASIRMVIQAALSVGMMYFAQIELHTLGNMFGTGEIFLGNWGYIITILAVIGAINAFNMVDGIDGLLGGLSMISFSSLAIILYFDNQTSLAYALLIVVVAILPYVMFNLGWLGKKRKVFMGDAGSMLIGFTIIWMLLLASQNDSVSPLRPVTALWLIAIPLMDMAAIITRRVKRGVSPFSPDREHLHHLFQKIGLNANQTLITINGLAIAFAGFGMYGEYAQTPEYIMFALFIISYCIYSFALAKLSHFISFQHADKF</sequence>
<feature type="transmembrane region" description="Helical" evidence="12">
    <location>
        <begin position="155"/>
        <end position="173"/>
    </location>
</feature>
<evidence type="ECO:0000256" key="3">
    <source>
        <dbReference type="ARBA" id="ARBA00022519"/>
    </source>
</evidence>
<dbReference type="Proteomes" id="UP000036426">
    <property type="component" value="Unassembled WGS sequence"/>
</dbReference>
<evidence type="ECO:0000256" key="2">
    <source>
        <dbReference type="ARBA" id="ARBA00022475"/>
    </source>
</evidence>
<keyword evidence="10 12" id="KW-0472">Membrane</keyword>
<comment type="cofactor">
    <cofactor evidence="12">
        <name>Mn(2+)</name>
        <dbReference type="ChEBI" id="CHEBI:29035"/>
    </cofactor>
</comment>
<evidence type="ECO:0000256" key="7">
    <source>
        <dbReference type="ARBA" id="ARBA00022842"/>
    </source>
</evidence>